<organism evidence="1 2">
    <name type="scientific">Scortum barcoo</name>
    <name type="common">barcoo grunter</name>
    <dbReference type="NCBI Taxonomy" id="214431"/>
    <lineage>
        <taxon>Eukaryota</taxon>
        <taxon>Metazoa</taxon>
        <taxon>Chordata</taxon>
        <taxon>Craniata</taxon>
        <taxon>Vertebrata</taxon>
        <taxon>Euteleostomi</taxon>
        <taxon>Actinopterygii</taxon>
        <taxon>Neopterygii</taxon>
        <taxon>Teleostei</taxon>
        <taxon>Neoteleostei</taxon>
        <taxon>Acanthomorphata</taxon>
        <taxon>Eupercaria</taxon>
        <taxon>Centrarchiformes</taxon>
        <taxon>Terapontoidei</taxon>
        <taxon>Terapontidae</taxon>
        <taxon>Scortum</taxon>
    </lineage>
</organism>
<dbReference type="Proteomes" id="UP000831701">
    <property type="component" value="Chromosome 20"/>
</dbReference>
<dbReference type="EMBL" id="CM041550">
    <property type="protein sequence ID" value="KAI3355861.1"/>
    <property type="molecule type" value="Genomic_DNA"/>
</dbReference>
<sequence length="1060" mass="118084">MTGNSTKLDNATLYLFQNGKTSIAISVIYMFVTILNLVGNGLSMWLLLFRTSPKTTSIIFMINLTLTDLALGTALPFQIAYQLQGYNWNLGPKMCSFMTLVFYTNMYCSILTMMAIGIDRYLGIVRPLLFRETRERKSIAVVSCLLMWGVVLSVLYPLMTTDLTFHVHELEITTCFDMLKKDMLPSLSAWAAFLFSMVFILFFFPFCITTFCYVSVIRKLARDSKTAQKKRAIRLAVIVLLVFTLCFAPNNILLMAHTVMRLFYEQSLYMAYKLSLCFSCLNSCLDPFIYYFASKDFRQKLRQILNLQSLSSADSMKMEHKESFFSAHYSEGQEGEHSKGLRFEVVPSWFKETLDKGLFKAPHEYAVETAKQKALEVARRMPFKHLKTPDIVIGADTIVTVDGMILEKPVDKHDAYRMLSSLSGKEHSVFTGVAIVLCHEKENQEVDYQLIDFYEETKVKFAELSESMLWEYINSGEPMDKAGGYGIQALGGMLVEYVHGDFLNVVGFPLNHFCKQLDLIYNCCTDQESAPLSLSHNGTHTASTLTQSPCELPAQTTHSAKQNSSSSPSASPIHKVKKISSESEVGESSWTLVNSLSKHTVDREPEHDNTTLPPITSRRQVIELSVTEHEDSEPKKEDLHQIIALMDGFKASKNHTVILIGQLLSCQKPVYENTAMAARFLLSGAPFSLQGYIQHCNDTVWPLFSHLESAVRDGTNQHEKAFGKKSKDVFQDSFYKSQEVKLRFMNAMHSIAKVTGKAVATAFDLSGFKTACDLGGCTGAMAYEFTKAHPGLSVTVFDLPAVVEMSEHFHPLHTDNRVSFVAGDFFNDELPKADLYILARILHDWPDEKVHFLLSKIADVCTPGCAVLIAETMLDGQTPYSALQSLNMLAQNVAIVRAAVFEEQRWSLGMVGDEPSPDGRQHLRANLKPGAVRAEGKPPFETDKHSGVSVPLTKGHSDQLADCTAKEMKSNSLQLARVVLMEPFKSRIAPVSENMANTLADVISQLLPQSEQVPPRLKEGGEGVFGQEGGKGGGLTHCDFTADLHPESGCSPAARGEFVV</sequence>
<accession>A0ACB8VK15</accession>
<proteinExistence type="predicted"/>
<name>A0ACB8VK15_9TELE</name>
<evidence type="ECO:0000313" key="2">
    <source>
        <dbReference type="Proteomes" id="UP000831701"/>
    </source>
</evidence>
<reference evidence="1" key="1">
    <citation type="submission" date="2022-04" db="EMBL/GenBank/DDBJ databases">
        <title>Jade perch genome.</title>
        <authorList>
            <person name="Chao B."/>
        </authorList>
    </citation>
    <scope>NUCLEOTIDE SEQUENCE</scope>
    <source>
        <strain evidence="1">CB-2022</strain>
    </source>
</reference>
<keyword evidence="2" id="KW-1185">Reference proteome</keyword>
<evidence type="ECO:0000313" key="1">
    <source>
        <dbReference type="EMBL" id="KAI3355861.1"/>
    </source>
</evidence>
<protein>
    <submittedName>
        <fullName evidence="1">Uncharacterized protein</fullName>
    </submittedName>
</protein>
<comment type="caution">
    <text evidence="1">The sequence shown here is derived from an EMBL/GenBank/DDBJ whole genome shotgun (WGS) entry which is preliminary data.</text>
</comment>
<gene>
    <name evidence="1" type="ORF">L3Q82_004413</name>
</gene>